<dbReference type="NCBIfam" id="TIGR02532">
    <property type="entry name" value="IV_pilin_GFxxxE"/>
    <property type="match status" value="1"/>
</dbReference>
<dbReference type="Gene3D" id="3.30.700.10">
    <property type="entry name" value="Glycoprotein, Type 4 Pilin"/>
    <property type="match status" value="1"/>
</dbReference>
<comment type="caution">
    <text evidence="2">The sequence shown here is derived from an EMBL/GenBank/DDBJ whole genome shotgun (WGS) entry which is preliminary data.</text>
</comment>
<reference evidence="2" key="1">
    <citation type="submission" date="2010-07" db="EMBL/GenBank/DDBJ databases">
        <authorList>
            <consortium name="CONSOLIDER consortium CSD2007-00005"/>
            <person name="Guazzaroni M.-E."/>
            <person name="Richter M."/>
            <person name="Garcia-Salamanca A."/>
            <person name="Yarza P."/>
            <person name="Ferrer M."/>
        </authorList>
    </citation>
    <scope>NUCLEOTIDE SEQUENCE</scope>
</reference>
<dbReference type="AlphaFoldDB" id="D9PGU5"/>
<dbReference type="InterPro" id="IPR012902">
    <property type="entry name" value="N_methyl_site"/>
</dbReference>
<gene>
    <name evidence="2" type="ORF">LDC_0742</name>
</gene>
<feature type="transmembrane region" description="Helical" evidence="1">
    <location>
        <begin position="12"/>
        <end position="32"/>
    </location>
</feature>
<dbReference type="EMBL" id="ADZX01000312">
    <property type="protein sequence ID" value="EFK97223.1"/>
    <property type="molecule type" value="Genomic_DNA"/>
</dbReference>
<keyword evidence="1" id="KW-0812">Transmembrane</keyword>
<reference evidence="2" key="2">
    <citation type="journal article" date="2011" name="Microb. Ecol.">
        <title>Taxonomic and Functional Metagenomic Profiling of the Microbial Community in the Anoxic Sediment of a Sub-saline Shallow Lake (Laguna de Carrizo, Central Spain).</title>
        <authorList>
            <person name="Ferrer M."/>
            <person name="Guazzaroni M.E."/>
            <person name="Richter M."/>
            <person name="Garcia-Salamanca A."/>
            <person name="Yarza P."/>
            <person name="Suarez-Suarez A."/>
            <person name="Solano J."/>
            <person name="Alcaide M."/>
            <person name="van Dillewijn P."/>
            <person name="Molina-Henares M.A."/>
            <person name="Lopez-Cortes N."/>
            <person name="Al-Ramahi Y."/>
            <person name="Guerrero C."/>
            <person name="Acosta A."/>
            <person name="de Eugenio L.I."/>
            <person name="Martinez V."/>
            <person name="Marques S."/>
            <person name="Rojo F."/>
            <person name="Santero E."/>
            <person name="Genilloud O."/>
            <person name="Perez-Perez J."/>
            <person name="Rossello-Mora R."/>
            <person name="Ramos J.L."/>
        </authorList>
    </citation>
    <scope>NUCLEOTIDE SEQUENCE</scope>
</reference>
<dbReference type="SUPFAM" id="SSF54523">
    <property type="entry name" value="Pili subunits"/>
    <property type="match status" value="1"/>
</dbReference>
<feature type="non-terminal residue" evidence="2">
    <location>
        <position position="77"/>
    </location>
</feature>
<proteinExistence type="predicted"/>
<dbReference type="Pfam" id="PF07963">
    <property type="entry name" value="N_methyl"/>
    <property type="match status" value="1"/>
</dbReference>
<accession>D9PGU5</accession>
<keyword evidence="1" id="KW-1133">Transmembrane helix</keyword>
<evidence type="ECO:0000256" key="1">
    <source>
        <dbReference type="SAM" id="Phobius"/>
    </source>
</evidence>
<name>D9PGU5_9ZZZZ</name>
<keyword evidence="1" id="KW-0472">Membrane</keyword>
<sequence>MLINNKVKKMKKGFTLLELLVVIALMGIIYTITLSNYAGLNKSVELQNTLYDIALSIRETQVYGINKDWILQNLQIM</sequence>
<protein>
    <submittedName>
        <fullName evidence="2">Protein containing Prepilin-type cleavage/methylation, N-terminal domain</fullName>
    </submittedName>
</protein>
<organism evidence="2">
    <name type="scientific">sediment metagenome</name>
    <dbReference type="NCBI Taxonomy" id="749907"/>
    <lineage>
        <taxon>unclassified sequences</taxon>
        <taxon>metagenomes</taxon>
        <taxon>ecological metagenomes</taxon>
    </lineage>
</organism>
<dbReference type="InterPro" id="IPR045584">
    <property type="entry name" value="Pilin-like"/>
</dbReference>
<evidence type="ECO:0000313" key="2">
    <source>
        <dbReference type="EMBL" id="EFK97223.1"/>
    </source>
</evidence>